<keyword evidence="3 9" id="KW-0812">Transmembrane</keyword>
<sequence>MFSISYSQTHQHVISLIINMNNSLDLGNKSGTISDDACARILLEGPPPATRFQLEARIVICTLMVLITLVAILDNSLVIMIVCFNRSRRTKTNILVFSLAVADLLIALGPMPLSTYLMYTSLTWHIGDFVCLLLNSFDVYLCTLSIFHVSFMAIDRCLSVSYPFFYERVGKKSVILMLTTSWIAPIGFSFLPIMSELYRIGLEDWYACALPLGSTMGHCTFFANKTYSLATFMTFVICLIIIMVCYLKIFYEARKQAVQIRTLSVSDDGTSGKSVKQELKAAKTIGIILVAFCVCWLPSEIVTVANPFLGYKISDKVYGLVVWLGYVNSMLNPLIYYFSNRSYKESAKMLLLRLRARHIPSDALSMANIRHR</sequence>
<dbReference type="PRINTS" id="PR00237">
    <property type="entry name" value="GPCRRHODOPSN"/>
</dbReference>
<keyword evidence="5 9" id="KW-0297">G-protein coupled receptor</keyword>
<dbReference type="PROSITE" id="PS00237">
    <property type="entry name" value="G_PROTEIN_RECEP_F1_1"/>
    <property type="match status" value="1"/>
</dbReference>
<dbReference type="Gene3D" id="1.20.1070.10">
    <property type="entry name" value="Rhodopsin 7-helix transmembrane proteins"/>
    <property type="match status" value="1"/>
</dbReference>
<name>A0A5J6RKI0_HALDH</name>
<keyword evidence="2" id="KW-1003">Cell membrane</keyword>
<evidence type="ECO:0000313" key="12">
    <source>
        <dbReference type="EMBL" id="QEZ90774.1"/>
    </source>
</evidence>
<dbReference type="InterPro" id="IPR017452">
    <property type="entry name" value="GPCR_Rhodpsn_7TM"/>
</dbReference>
<dbReference type="InterPro" id="IPR000276">
    <property type="entry name" value="GPCR_Rhodpsn"/>
</dbReference>
<feature type="transmembrane region" description="Helical" evidence="10">
    <location>
        <begin position="58"/>
        <end position="82"/>
    </location>
</feature>
<dbReference type="SUPFAM" id="SSF81321">
    <property type="entry name" value="Family A G protein-coupled receptor-like"/>
    <property type="match status" value="1"/>
</dbReference>
<evidence type="ECO:0000259" key="11">
    <source>
        <dbReference type="PROSITE" id="PS50262"/>
    </source>
</evidence>
<dbReference type="PANTHER" id="PTHR24248:SF66">
    <property type="entry name" value="OCTOPAMINE RECEPTOR BETA-3R"/>
    <property type="match status" value="1"/>
</dbReference>
<evidence type="ECO:0000256" key="4">
    <source>
        <dbReference type="ARBA" id="ARBA00022989"/>
    </source>
</evidence>
<evidence type="ECO:0000256" key="2">
    <source>
        <dbReference type="ARBA" id="ARBA00022475"/>
    </source>
</evidence>
<evidence type="ECO:0000256" key="8">
    <source>
        <dbReference type="ARBA" id="ARBA00023224"/>
    </source>
</evidence>
<dbReference type="GO" id="GO:0071880">
    <property type="term" value="P:adenylate cyclase-activating adrenergic receptor signaling pathway"/>
    <property type="evidence" value="ECO:0007669"/>
    <property type="project" value="TreeGrafter"/>
</dbReference>
<organism evidence="12">
    <name type="scientific">Haliotis discus hannai</name>
    <name type="common">Japanese abalone</name>
    <dbReference type="NCBI Taxonomy" id="42344"/>
    <lineage>
        <taxon>Eukaryota</taxon>
        <taxon>Metazoa</taxon>
        <taxon>Spiralia</taxon>
        <taxon>Lophotrochozoa</taxon>
        <taxon>Mollusca</taxon>
        <taxon>Gastropoda</taxon>
        <taxon>Vetigastropoda</taxon>
        <taxon>Lepetellida</taxon>
        <taxon>Haliotoidea</taxon>
        <taxon>Haliotidae</taxon>
        <taxon>Haliotis</taxon>
    </lineage>
</organism>
<feature type="transmembrane region" description="Helical" evidence="10">
    <location>
        <begin position="129"/>
        <end position="154"/>
    </location>
</feature>
<proteinExistence type="evidence at transcript level"/>
<comment type="similarity">
    <text evidence="9">Belongs to the G-protein coupled receptor 1 family.</text>
</comment>
<keyword evidence="4 10" id="KW-1133">Transmembrane helix</keyword>
<accession>A0A5J6RKI0</accession>
<keyword evidence="8 9" id="KW-0807">Transducer</keyword>
<evidence type="ECO:0000256" key="1">
    <source>
        <dbReference type="ARBA" id="ARBA00004651"/>
    </source>
</evidence>
<evidence type="ECO:0000256" key="6">
    <source>
        <dbReference type="ARBA" id="ARBA00023136"/>
    </source>
</evidence>
<evidence type="ECO:0000256" key="5">
    <source>
        <dbReference type="ARBA" id="ARBA00023040"/>
    </source>
</evidence>
<dbReference type="SMART" id="SM01381">
    <property type="entry name" value="7TM_GPCR_Srsx"/>
    <property type="match status" value="1"/>
</dbReference>
<feature type="domain" description="G-protein coupled receptors family 1 profile" evidence="11">
    <location>
        <begin position="74"/>
        <end position="336"/>
    </location>
</feature>
<evidence type="ECO:0000256" key="10">
    <source>
        <dbReference type="SAM" id="Phobius"/>
    </source>
</evidence>
<dbReference type="GO" id="GO:0043410">
    <property type="term" value="P:positive regulation of MAPK cascade"/>
    <property type="evidence" value="ECO:0007669"/>
    <property type="project" value="TreeGrafter"/>
</dbReference>
<feature type="transmembrane region" description="Helical" evidence="10">
    <location>
        <begin position="174"/>
        <end position="193"/>
    </location>
</feature>
<feature type="transmembrane region" description="Helical" evidence="10">
    <location>
        <begin position="317"/>
        <end position="339"/>
    </location>
</feature>
<protein>
    <submittedName>
        <fullName evidence="12">5-hydroxytryptamine receptor 4B-like protein</fullName>
    </submittedName>
</protein>
<keyword evidence="6 10" id="KW-0472">Membrane</keyword>
<dbReference type="GO" id="GO:0004993">
    <property type="term" value="F:G protein-coupled serotonin receptor activity"/>
    <property type="evidence" value="ECO:0007669"/>
    <property type="project" value="UniProtKB-ARBA"/>
</dbReference>
<dbReference type="Pfam" id="PF00001">
    <property type="entry name" value="7tm_1"/>
    <property type="match status" value="1"/>
</dbReference>
<keyword evidence="7 9" id="KW-0675">Receptor</keyword>
<comment type="subcellular location">
    <subcellularLocation>
        <location evidence="1">Cell membrane</location>
        <topology evidence="1">Multi-pass membrane protein</topology>
    </subcellularLocation>
</comment>
<evidence type="ECO:0000256" key="7">
    <source>
        <dbReference type="ARBA" id="ARBA00023170"/>
    </source>
</evidence>
<feature type="transmembrane region" description="Helical" evidence="10">
    <location>
        <begin position="94"/>
        <end position="117"/>
    </location>
</feature>
<dbReference type="GO" id="GO:0005886">
    <property type="term" value="C:plasma membrane"/>
    <property type="evidence" value="ECO:0007669"/>
    <property type="project" value="UniProtKB-SubCell"/>
</dbReference>
<dbReference type="PROSITE" id="PS50262">
    <property type="entry name" value="G_PROTEIN_RECEP_F1_2"/>
    <property type="match status" value="1"/>
</dbReference>
<dbReference type="AlphaFoldDB" id="A0A5J6RKI0"/>
<evidence type="ECO:0000256" key="9">
    <source>
        <dbReference type="RuleBase" id="RU000688"/>
    </source>
</evidence>
<evidence type="ECO:0000256" key="3">
    <source>
        <dbReference type="ARBA" id="ARBA00022692"/>
    </source>
</evidence>
<feature type="transmembrane region" description="Helical" evidence="10">
    <location>
        <begin position="229"/>
        <end position="251"/>
    </location>
</feature>
<feature type="transmembrane region" description="Helical" evidence="10">
    <location>
        <begin position="285"/>
        <end position="305"/>
    </location>
</feature>
<reference evidence="12" key="1">
    <citation type="journal article" date="2019" name="Gen. Comp. Endocrinol.">
        <title>Molecular characterization, expression analysis, and functional properties of multiple 5-hydroxytryptamine receptors in Pacific abalone (Haliotis discus hannai).</title>
        <authorList>
            <person name="Kim K.S."/>
            <person name="Kim M.A."/>
            <person name="Sohn Y.C."/>
        </authorList>
    </citation>
    <scope>NUCLEOTIDE SEQUENCE</scope>
</reference>
<dbReference type="PANTHER" id="PTHR24248">
    <property type="entry name" value="ADRENERGIC RECEPTOR-RELATED G-PROTEIN COUPLED RECEPTOR"/>
    <property type="match status" value="1"/>
</dbReference>
<dbReference type="EMBL" id="MK370924">
    <property type="protein sequence ID" value="QEZ90774.1"/>
    <property type="molecule type" value="mRNA"/>
</dbReference>